<gene>
    <name evidence="1" type="ORF">BG910_10280</name>
</gene>
<dbReference type="KEGG" id="nei:BG910_10280"/>
<dbReference type="PROSITE" id="PS51257">
    <property type="entry name" value="PROKAR_LIPOPROTEIN"/>
    <property type="match status" value="1"/>
</dbReference>
<accession>A0A220S404</accession>
<dbReference type="AlphaFoldDB" id="A0A220S404"/>
<evidence type="ECO:0000313" key="2">
    <source>
        <dbReference type="Proteomes" id="UP000198238"/>
    </source>
</evidence>
<organism evidence="1 2">
    <name type="scientific">Neisseria chenwenguii</name>
    <dbReference type="NCBI Taxonomy" id="1853278"/>
    <lineage>
        <taxon>Bacteria</taxon>
        <taxon>Pseudomonadati</taxon>
        <taxon>Pseudomonadota</taxon>
        <taxon>Betaproteobacteria</taxon>
        <taxon>Neisseriales</taxon>
        <taxon>Neisseriaceae</taxon>
        <taxon>Neisseria</taxon>
    </lineage>
</organism>
<dbReference type="EMBL" id="CP022278">
    <property type="protein sequence ID" value="ASK28063.1"/>
    <property type="molecule type" value="Genomic_DNA"/>
</dbReference>
<keyword evidence="2" id="KW-1185">Reference proteome</keyword>
<proteinExistence type="predicted"/>
<dbReference type="Proteomes" id="UP000198238">
    <property type="component" value="Chromosome"/>
</dbReference>
<protein>
    <submittedName>
        <fullName evidence="1">Uncharacterized protein</fullName>
    </submittedName>
</protein>
<evidence type="ECO:0000313" key="1">
    <source>
        <dbReference type="EMBL" id="ASK28063.1"/>
    </source>
</evidence>
<dbReference type="RefSeq" id="WP_089036755.1">
    <property type="nucleotide sequence ID" value="NZ_CP022278.1"/>
</dbReference>
<sequence length="172" mass="18064">MKTRYTALAACLAALALTACGSTSSGNVPQTASAAPATDSGACRLLANNEGKGKNMVYRCNVSRVLATPDARAALDSNIPVSFGAGGKYRTNASARSFGRDEAASCERAVVNAVNNLQVRVKKDGGKRLTNVESYAAQNNGRFDRNRMLPAGEADCIVATFQTRVVMRGSVR</sequence>
<reference evidence="1 2" key="1">
    <citation type="submission" date="2017-06" db="EMBL/GenBank/DDBJ databases">
        <title>Neisseria chenwenguii sp. nov., isolated from the intestinal contents of Tibetan Plateau Pika in Yushu, Qinghai Province, China.</title>
        <authorList>
            <person name="Zhang G."/>
        </authorList>
    </citation>
    <scope>NUCLEOTIDE SEQUENCE [LARGE SCALE GENOMIC DNA]</scope>
    <source>
        <strain evidence="1 2">10023</strain>
    </source>
</reference>
<dbReference type="OrthoDB" id="8161726at2"/>
<name>A0A220S404_9NEIS</name>